<dbReference type="Proteomes" id="UP000502608">
    <property type="component" value="Chromosome"/>
</dbReference>
<dbReference type="RefSeq" id="WP_167676496.1">
    <property type="nucleotide sequence ID" value="NZ_CP050313.1"/>
</dbReference>
<keyword evidence="6 7" id="KW-0472">Membrane</keyword>
<dbReference type="PANTHER" id="PTHR30589:SF0">
    <property type="entry name" value="PHOSPHATIDYLGLYCEROL--PROLIPOPROTEIN DIACYLGLYCERYL TRANSFERASE"/>
    <property type="match status" value="1"/>
</dbReference>
<proteinExistence type="inferred from homology"/>
<name>A0A6G9QIX8_9GAMM</name>
<organism evidence="8 9">
    <name type="scientific">Shewanella aestuarii</name>
    <dbReference type="NCBI Taxonomy" id="1028752"/>
    <lineage>
        <taxon>Bacteria</taxon>
        <taxon>Pseudomonadati</taxon>
        <taxon>Pseudomonadota</taxon>
        <taxon>Gammaproteobacteria</taxon>
        <taxon>Alteromonadales</taxon>
        <taxon>Shewanellaceae</taxon>
        <taxon>Shewanella</taxon>
    </lineage>
</organism>
<dbReference type="PANTHER" id="PTHR30589">
    <property type="entry name" value="PROLIPOPROTEIN DIACYLGLYCERYL TRANSFERASE"/>
    <property type="match status" value="1"/>
</dbReference>
<comment type="function">
    <text evidence="7">Catalyzes the transfer of the diacylglyceryl group from phosphatidylglycerol to the sulfhydryl group of the N-terminal cysteine of a prolipoprotein, the first step in the formation of mature lipoproteins.</text>
</comment>
<dbReference type="EMBL" id="CP050313">
    <property type="protein sequence ID" value="QIR14093.1"/>
    <property type="molecule type" value="Genomic_DNA"/>
</dbReference>
<gene>
    <name evidence="7 8" type="primary">lgt</name>
    <name evidence="8" type="ORF">HBH39_05980</name>
</gene>
<sequence length="259" mass="29694">MEHLVWNLDPVLLSFMGLKIHWYGVLFATAITTGFMVMKRIYALEGLDTESLDDLLIYSVVGIVVGARLGHVFFYEPGYYLSNPWMILAIWKGGLASHGGTIGMILAMYFYQRKAQIPFLFLMDRIAIATGIFCFFVRMANFTNSEIVGIPTDKPWAIIFERIDMLPRHPAQLYEAITYLGLFIGMWLLYRFTHIKQKQGALLGLFLALVYGSRYLIEFVKVRQAEFAQDWSMSVGQMLSIPFVIVGLLLFIMPFVLKR</sequence>
<feature type="transmembrane region" description="Helical" evidence="7">
    <location>
        <begin position="237"/>
        <end position="257"/>
    </location>
</feature>
<evidence type="ECO:0000256" key="3">
    <source>
        <dbReference type="ARBA" id="ARBA00022679"/>
    </source>
</evidence>
<comment type="similarity">
    <text evidence="1 7">Belongs to the Lgt family.</text>
</comment>
<comment type="subcellular location">
    <subcellularLocation>
        <location evidence="7">Cell membrane</location>
        <topology evidence="7">Multi-pass membrane protein</topology>
    </subcellularLocation>
</comment>
<dbReference type="Pfam" id="PF01790">
    <property type="entry name" value="LGT"/>
    <property type="match status" value="1"/>
</dbReference>
<feature type="transmembrane region" description="Helical" evidence="7">
    <location>
        <begin position="201"/>
        <end position="217"/>
    </location>
</feature>
<reference evidence="8 9" key="1">
    <citation type="submission" date="2020-03" db="EMBL/GenBank/DDBJ databases">
        <title>Complete genome sequence of Shewanella sp.</title>
        <authorList>
            <person name="Kim Y.-S."/>
            <person name="Kim S.-J."/>
            <person name="Jung H.-K."/>
            <person name="Kim K.-H."/>
        </authorList>
    </citation>
    <scope>NUCLEOTIDE SEQUENCE [LARGE SCALE GENOMIC DNA]</scope>
    <source>
        <strain evidence="8 9">PN3F2</strain>
    </source>
</reference>
<dbReference type="GO" id="GO:0042158">
    <property type="term" value="P:lipoprotein biosynthetic process"/>
    <property type="evidence" value="ECO:0007669"/>
    <property type="project" value="UniProtKB-UniRule"/>
</dbReference>
<dbReference type="GO" id="GO:0005886">
    <property type="term" value="C:plasma membrane"/>
    <property type="evidence" value="ECO:0007669"/>
    <property type="project" value="UniProtKB-SubCell"/>
</dbReference>
<comment type="pathway">
    <text evidence="7">Protein modification; lipoprotein biosynthesis (diacylglyceryl transfer).</text>
</comment>
<keyword evidence="4 7" id="KW-0812">Transmembrane</keyword>
<evidence type="ECO:0000256" key="2">
    <source>
        <dbReference type="ARBA" id="ARBA00022475"/>
    </source>
</evidence>
<evidence type="ECO:0000256" key="1">
    <source>
        <dbReference type="ARBA" id="ARBA00007150"/>
    </source>
</evidence>
<protein>
    <recommendedName>
        <fullName evidence="7">Phosphatidylglycerol--prolipoprotein diacylglyceryl transferase</fullName>
        <ecNumber evidence="7">2.5.1.145</ecNumber>
    </recommendedName>
</protein>
<comment type="catalytic activity">
    <reaction evidence="7">
        <text>L-cysteinyl-[prolipoprotein] + a 1,2-diacyl-sn-glycero-3-phospho-(1'-sn-glycerol) = an S-1,2-diacyl-sn-glyceryl-L-cysteinyl-[prolipoprotein] + sn-glycerol 1-phosphate + H(+)</text>
        <dbReference type="Rhea" id="RHEA:56712"/>
        <dbReference type="Rhea" id="RHEA-COMP:14679"/>
        <dbReference type="Rhea" id="RHEA-COMP:14680"/>
        <dbReference type="ChEBI" id="CHEBI:15378"/>
        <dbReference type="ChEBI" id="CHEBI:29950"/>
        <dbReference type="ChEBI" id="CHEBI:57685"/>
        <dbReference type="ChEBI" id="CHEBI:64716"/>
        <dbReference type="ChEBI" id="CHEBI:140658"/>
        <dbReference type="EC" id="2.5.1.145"/>
    </reaction>
</comment>
<dbReference type="AlphaFoldDB" id="A0A6G9QIX8"/>
<feature type="binding site" evidence="7">
    <location>
        <position position="138"/>
    </location>
    <ligand>
        <name>a 1,2-diacyl-sn-glycero-3-phospho-(1'-sn-glycerol)</name>
        <dbReference type="ChEBI" id="CHEBI:64716"/>
    </ligand>
</feature>
<dbReference type="UniPathway" id="UPA00664"/>
<dbReference type="InterPro" id="IPR001640">
    <property type="entry name" value="Lgt"/>
</dbReference>
<keyword evidence="3 7" id="KW-0808">Transferase</keyword>
<evidence type="ECO:0000256" key="6">
    <source>
        <dbReference type="ARBA" id="ARBA00023136"/>
    </source>
</evidence>
<feature type="transmembrane region" description="Helical" evidence="7">
    <location>
        <begin position="55"/>
        <end position="74"/>
    </location>
</feature>
<evidence type="ECO:0000313" key="9">
    <source>
        <dbReference type="Proteomes" id="UP000502608"/>
    </source>
</evidence>
<dbReference type="GO" id="GO:0008961">
    <property type="term" value="F:phosphatidylglycerol-prolipoprotein diacylglyceryl transferase activity"/>
    <property type="evidence" value="ECO:0007669"/>
    <property type="project" value="UniProtKB-UniRule"/>
</dbReference>
<accession>A0A6G9QIX8</accession>
<feature type="transmembrane region" description="Helical" evidence="7">
    <location>
        <begin position="20"/>
        <end position="43"/>
    </location>
</feature>
<keyword evidence="9" id="KW-1185">Reference proteome</keyword>
<dbReference type="HAMAP" id="MF_01147">
    <property type="entry name" value="Lgt"/>
    <property type="match status" value="1"/>
</dbReference>
<dbReference type="NCBIfam" id="TIGR00544">
    <property type="entry name" value="lgt"/>
    <property type="match status" value="1"/>
</dbReference>
<evidence type="ECO:0000256" key="4">
    <source>
        <dbReference type="ARBA" id="ARBA00022692"/>
    </source>
</evidence>
<feature type="transmembrane region" description="Helical" evidence="7">
    <location>
        <begin position="86"/>
        <end position="110"/>
    </location>
</feature>
<evidence type="ECO:0000256" key="5">
    <source>
        <dbReference type="ARBA" id="ARBA00022989"/>
    </source>
</evidence>
<evidence type="ECO:0000256" key="7">
    <source>
        <dbReference type="HAMAP-Rule" id="MF_01147"/>
    </source>
</evidence>
<feature type="transmembrane region" description="Helical" evidence="7">
    <location>
        <begin position="122"/>
        <end position="140"/>
    </location>
</feature>
<keyword evidence="8" id="KW-0449">Lipoprotein</keyword>
<keyword evidence="2 7" id="KW-1003">Cell membrane</keyword>
<dbReference type="EC" id="2.5.1.145" evidence="7"/>
<dbReference type="KEGG" id="saes:HBH39_05980"/>
<evidence type="ECO:0000313" key="8">
    <source>
        <dbReference type="EMBL" id="QIR14093.1"/>
    </source>
</evidence>
<feature type="transmembrane region" description="Helical" evidence="7">
    <location>
        <begin position="171"/>
        <end position="189"/>
    </location>
</feature>
<keyword evidence="5 7" id="KW-1133">Transmembrane helix</keyword>